<dbReference type="InterPro" id="IPR002153">
    <property type="entry name" value="TRPC_channel"/>
</dbReference>
<dbReference type="SUPFAM" id="SSF48403">
    <property type="entry name" value="Ankyrin repeat"/>
    <property type="match status" value="1"/>
</dbReference>
<dbReference type="InterPro" id="IPR002110">
    <property type="entry name" value="Ankyrin_rpt"/>
</dbReference>
<feature type="compositionally biased region" description="Low complexity" evidence="11">
    <location>
        <begin position="8"/>
        <end position="21"/>
    </location>
</feature>
<accession>A0A158QUN6</accession>
<evidence type="ECO:0000256" key="2">
    <source>
        <dbReference type="ARBA" id="ARBA00022448"/>
    </source>
</evidence>
<evidence type="ECO:0000256" key="5">
    <source>
        <dbReference type="ARBA" id="ARBA00022989"/>
    </source>
</evidence>
<reference evidence="14 15" key="1">
    <citation type="submission" date="2018-10" db="EMBL/GenBank/DDBJ databases">
        <authorList>
            <consortium name="Pathogen Informatics"/>
        </authorList>
    </citation>
    <scope>NUCLEOTIDE SEQUENCE [LARGE SCALE GENOMIC DNA]</scope>
</reference>
<evidence type="ECO:0000259" key="13">
    <source>
        <dbReference type="SMART" id="SM01420"/>
    </source>
</evidence>
<dbReference type="EMBL" id="UXSR01005268">
    <property type="protein sequence ID" value="VDD80518.1"/>
    <property type="molecule type" value="Genomic_DNA"/>
</dbReference>
<dbReference type="GO" id="GO:0051480">
    <property type="term" value="P:regulation of cytosolic calcium ion concentration"/>
    <property type="evidence" value="ECO:0007669"/>
    <property type="project" value="TreeGrafter"/>
</dbReference>
<feature type="transmembrane region" description="Helical" evidence="12">
    <location>
        <begin position="595"/>
        <end position="617"/>
    </location>
</feature>
<evidence type="ECO:0000256" key="12">
    <source>
        <dbReference type="SAM" id="Phobius"/>
    </source>
</evidence>
<dbReference type="SMART" id="SM01420">
    <property type="entry name" value="TRP_2"/>
    <property type="match status" value="1"/>
</dbReference>
<evidence type="ECO:0000313" key="15">
    <source>
        <dbReference type="Proteomes" id="UP000267029"/>
    </source>
</evidence>
<evidence type="ECO:0000256" key="11">
    <source>
        <dbReference type="SAM" id="MobiDB-lite"/>
    </source>
</evidence>
<evidence type="ECO:0000256" key="7">
    <source>
        <dbReference type="ARBA" id="ARBA00023065"/>
    </source>
</evidence>
<dbReference type="InterPro" id="IPR013555">
    <property type="entry name" value="TRP_dom"/>
</dbReference>
<keyword evidence="2" id="KW-0813">Transport</keyword>
<dbReference type="PROSITE" id="PS50297">
    <property type="entry name" value="ANK_REP_REGION"/>
    <property type="match status" value="1"/>
</dbReference>
<dbReference type="Gene3D" id="1.25.40.20">
    <property type="entry name" value="Ankyrin repeat-containing domain"/>
    <property type="match status" value="1"/>
</dbReference>
<feature type="region of interest" description="Disordered" evidence="11">
    <location>
        <begin position="149"/>
        <end position="199"/>
    </location>
</feature>
<evidence type="ECO:0000256" key="10">
    <source>
        <dbReference type="PROSITE-ProRule" id="PRU00023"/>
    </source>
</evidence>
<organism evidence="14 15">
    <name type="scientific">Mesocestoides corti</name>
    <name type="common">Flatworm</name>
    <dbReference type="NCBI Taxonomy" id="53468"/>
    <lineage>
        <taxon>Eukaryota</taxon>
        <taxon>Metazoa</taxon>
        <taxon>Spiralia</taxon>
        <taxon>Lophotrochozoa</taxon>
        <taxon>Platyhelminthes</taxon>
        <taxon>Cestoda</taxon>
        <taxon>Eucestoda</taxon>
        <taxon>Cyclophyllidea</taxon>
        <taxon>Mesocestoididae</taxon>
        <taxon>Mesocestoides</taxon>
    </lineage>
</organism>
<feature type="transmembrane region" description="Helical" evidence="12">
    <location>
        <begin position="546"/>
        <end position="564"/>
    </location>
</feature>
<evidence type="ECO:0000256" key="9">
    <source>
        <dbReference type="ARBA" id="ARBA00023303"/>
    </source>
</evidence>
<feature type="domain" description="Transient receptor ion channel" evidence="13">
    <location>
        <begin position="392"/>
        <end position="454"/>
    </location>
</feature>
<dbReference type="PRINTS" id="PR01097">
    <property type="entry name" value="TRNSRECEPTRP"/>
</dbReference>
<keyword evidence="15" id="KW-1185">Reference proteome</keyword>
<feature type="compositionally biased region" description="Polar residues" evidence="11">
    <location>
        <begin position="23"/>
        <end position="38"/>
    </location>
</feature>
<comment type="subcellular location">
    <subcellularLocation>
        <location evidence="1">Membrane</location>
        <topology evidence="1">Multi-pass membrane protein</topology>
    </subcellularLocation>
</comment>
<dbReference type="Pfam" id="PF00520">
    <property type="entry name" value="Ion_trans"/>
    <property type="match status" value="1"/>
</dbReference>
<dbReference type="InterPro" id="IPR036770">
    <property type="entry name" value="Ankyrin_rpt-contain_sf"/>
</dbReference>
<feature type="transmembrane region" description="Helical" evidence="12">
    <location>
        <begin position="688"/>
        <end position="707"/>
    </location>
</feature>
<feature type="transmembrane region" description="Helical" evidence="12">
    <location>
        <begin position="823"/>
        <end position="848"/>
    </location>
</feature>
<dbReference type="OrthoDB" id="2373987at2759"/>
<gene>
    <name evidence="14" type="ORF">MCOS_LOCUS6521</name>
</gene>
<feature type="compositionally biased region" description="Polar residues" evidence="11">
    <location>
        <begin position="149"/>
        <end position="175"/>
    </location>
</feature>
<keyword evidence="8 12" id="KW-0472">Membrane</keyword>
<feature type="repeat" description="ANK" evidence="10">
    <location>
        <begin position="357"/>
        <end position="389"/>
    </location>
</feature>
<evidence type="ECO:0000256" key="3">
    <source>
        <dbReference type="ARBA" id="ARBA00022692"/>
    </source>
</evidence>
<name>A0A158QUN6_MESCO</name>
<evidence type="ECO:0000256" key="4">
    <source>
        <dbReference type="ARBA" id="ARBA00022737"/>
    </source>
</evidence>
<evidence type="ECO:0000313" key="14">
    <source>
        <dbReference type="EMBL" id="VDD80518.1"/>
    </source>
</evidence>
<evidence type="ECO:0000256" key="1">
    <source>
        <dbReference type="ARBA" id="ARBA00004141"/>
    </source>
</evidence>
<evidence type="ECO:0000256" key="8">
    <source>
        <dbReference type="ARBA" id="ARBA00023136"/>
    </source>
</evidence>
<proteinExistence type="predicted"/>
<dbReference type="InterPro" id="IPR005821">
    <property type="entry name" value="Ion_trans_dom"/>
</dbReference>
<protein>
    <recommendedName>
        <fullName evidence="13">Transient receptor ion channel domain-containing protein</fullName>
    </recommendedName>
</protein>
<feature type="transmembrane region" description="Helical" evidence="12">
    <location>
        <begin position="869"/>
        <end position="893"/>
    </location>
</feature>
<keyword evidence="5 12" id="KW-1133">Transmembrane helix</keyword>
<dbReference type="GO" id="GO:0015279">
    <property type="term" value="F:store-operated calcium channel activity"/>
    <property type="evidence" value="ECO:0007669"/>
    <property type="project" value="TreeGrafter"/>
</dbReference>
<keyword evidence="4" id="KW-0677">Repeat</keyword>
<keyword evidence="3 12" id="KW-0812">Transmembrane</keyword>
<feature type="compositionally biased region" description="Low complexity" evidence="11">
    <location>
        <begin position="184"/>
        <end position="199"/>
    </location>
</feature>
<dbReference type="GO" id="GO:0034703">
    <property type="term" value="C:cation channel complex"/>
    <property type="evidence" value="ECO:0007669"/>
    <property type="project" value="TreeGrafter"/>
</dbReference>
<dbReference type="SMART" id="SM00248">
    <property type="entry name" value="ANK"/>
    <property type="match status" value="3"/>
</dbReference>
<dbReference type="Pfam" id="PF08344">
    <property type="entry name" value="TRP_2"/>
    <property type="match status" value="1"/>
</dbReference>
<dbReference type="PROSITE" id="PS50088">
    <property type="entry name" value="ANK_REPEAT"/>
    <property type="match status" value="1"/>
</dbReference>
<dbReference type="STRING" id="53468.A0A158QUN6"/>
<dbReference type="GO" id="GO:0070679">
    <property type="term" value="F:inositol 1,4,5 trisphosphate binding"/>
    <property type="evidence" value="ECO:0007669"/>
    <property type="project" value="TreeGrafter"/>
</dbReference>
<keyword evidence="9" id="KW-0407">Ion channel</keyword>
<sequence>MTPLHHGSSLFPSLPQSSPKSVSFGQQLQQQASVGVKNTTHHSNARSLAGVTYRSTGTGVLTSASDNTRNYKISDHFKGDSSRYSSSTCSSTTYTNVPFDADVSPYDENEQHFTELMNDRIERAYGKLPKNVATGILLSIPATRELFASPSSSNNVCSERISPSNIPDLKMSSTGKRNRRSRQQTKVQSQKNSTKTTTTIAPMLSEQLGFAAQMGKAKKETVAGMKLASENGLVFKSQLQDKEYVFLNAAEFGEVEIVRELLNDPTLNVDCVDYMGRNAVLLAMKTENIELIDALVGKLNFYAVEDALLNAISQEKIHIVKLIIDHPQYIRMEKIMAPRRQRAGIINKSIERSQFSSDITPLMLAAHTNNHEIIQLLLDRGLKVEMPHDRSCPCWDCESIRAKDSLILEMQRLHTYQALTSSAYLALTTSDPVSSAFTLRGELYQLASQEKQFKEEYSRLAVQSMDFAVSCLDLCRTSDEVLSLLTANDIIPNGDAQYHLATIKHAVQCREKKFVAHSNCQHQLENTFYGNMFCIRDFEGWQRLQFFIIFTPLLPVLYLTYLFFPNLKVPLPQGLMFRQTSTGRLQVAQLLRCPIIKFIGHMLSYFTFLLLITVATFRLDKDDDEAEHPDLWKVRAFQIWSYDFRSSQQVMTKIQIILLFWILGQLFGECKQVYHYGLQDYFRSYYNIMDWASVSLYLGAFALRIFVELRVQATQGIFQHQLTFAQSLLQNASNTIAESGASVLFTDQQSNYVAYRNRLLSEAEAYWLRGCRLWWAPDDPEYVSDCLFALANVLSFARVSYLMPAWELLGPLQISLARMVSDIIRFMALFSVMLISFVVGLTNLYWYFAKMIVSIDTKRGTTSAAPATVRYASVVPAFQSSTATFYTLFWSLFGMSSNNVTIVEEELASVYPGHEFLRVNNAAFMISSLGSFLYAIYNACMIIILLNMLIAMMSKSFDEIQGDRLEEWKFARANLWLVYIEHEGVLPAPLNLLPSRVAITKLILRTYKALLTCIAKMSGRQRLHDYFGKDDQTFSFANSFPVEMSTLQSTKETFYESQPPETKKLECLETHLTRVKCNIMRRYLFQLQKHKEAENKSGDLAMLNIQRQQQQQQELRVTPLSPTALQKRCASTSEYGQRSYAKCSDGHVIHGAPMATDVSNGEVVENAKARDGYPLNETMPREESAFSSSLAKSCKRGFSSLLMPPSVRRKLEEVAEVQGRTNPYTPASPQDAEDAVRYLLLETTCRPQEMPESTSVNSQMLNKSNRRYDPNSFDSQFTARIEPPLQHTHLRELYKVEQEMHDMSDALSSISFTDSTMSEVDELEIPTFSKFDDA</sequence>
<feature type="region of interest" description="Disordered" evidence="11">
    <location>
        <begin position="1"/>
        <end position="47"/>
    </location>
</feature>
<evidence type="ECO:0000256" key="6">
    <source>
        <dbReference type="ARBA" id="ARBA00023043"/>
    </source>
</evidence>
<dbReference type="GO" id="GO:0005886">
    <property type="term" value="C:plasma membrane"/>
    <property type="evidence" value="ECO:0007669"/>
    <property type="project" value="TreeGrafter"/>
</dbReference>
<keyword evidence="7" id="KW-0406">Ion transport</keyword>
<dbReference type="Proteomes" id="UP000267029">
    <property type="component" value="Unassembled WGS sequence"/>
</dbReference>
<dbReference type="PANTHER" id="PTHR10117">
    <property type="entry name" value="TRANSIENT RECEPTOR POTENTIAL CHANNEL"/>
    <property type="match status" value="1"/>
</dbReference>
<feature type="transmembrane region" description="Helical" evidence="12">
    <location>
        <begin position="922"/>
        <end position="946"/>
    </location>
</feature>
<dbReference type="PANTHER" id="PTHR10117:SF54">
    <property type="entry name" value="TRANSIENT RECEPTOR POTENTIAL-GAMMA PROTEIN"/>
    <property type="match status" value="1"/>
</dbReference>
<keyword evidence="6 10" id="KW-0040">ANK repeat</keyword>